<evidence type="ECO:0000256" key="6">
    <source>
        <dbReference type="SAM" id="MobiDB-lite"/>
    </source>
</evidence>
<feature type="transmembrane region" description="Helical" evidence="7">
    <location>
        <begin position="326"/>
        <end position="353"/>
    </location>
</feature>
<gene>
    <name evidence="8" type="primary">ERC1_2</name>
    <name evidence="8" type="ORF">IWQ62_000855</name>
</gene>
<dbReference type="InterPro" id="IPR002528">
    <property type="entry name" value="MATE_fam"/>
</dbReference>
<keyword evidence="3 7" id="KW-0812">Transmembrane</keyword>
<evidence type="ECO:0000313" key="8">
    <source>
        <dbReference type="EMBL" id="KAJ1969072.1"/>
    </source>
</evidence>
<dbReference type="GO" id="GO:0016020">
    <property type="term" value="C:membrane"/>
    <property type="evidence" value="ECO:0007669"/>
    <property type="project" value="UniProtKB-SubCell"/>
</dbReference>
<keyword evidence="9" id="KW-1185">Reference proteome</keyword>
<feature type="transmembrane region" description="Helical" evidence="7">
    <location>
        <begin position="403"/>
        <end position="422"/>
    </location>
</feature>
<dbReference type="GO" id="GO:1990961">
    <property type="term" value="P:xenobiotic detoxification by transmembrane export across the plasma membrane"/>
    <property type="evidence" value="ECO:0007669"/>
    <property type="project" value="InterPro"/>
</dbReference>
<evidence type="ECO:0000256" key="1">
    <source>
        <dbReference type="ARBA" id="ARBA00004141"/>
    </source>
</evidence>
<feature type="transmembrane region" description="Helical" evidence="7">
    <location>
        <begin position="278"/>
        <end position="302"/>
    </location>
</feature>
<dbReference type="PANTHER" id="PTHR11206">
    <property type="entry name" value="MULTIDRUG RESISTANCE PROTEIN"/>
    <property type="match status" value="1"/>
</dbReference>
<feature type="transmembrane region" description="Helical" evidence="7">
    <location>
        <begin position="251"/>
        <end position="272"/>
    </location>
</feature>
<evidence type="ECO:0000256" key="7">
    <source>
        <dbReference type="SAM" id="Phobius"/>
    </source>
</evidence>
<feature type="compositionally biased region" description="Polar residues" evidence="6">
    <location>
        <begin position="1"/>
        <end position="21"/>
    </location>
</feature>
<keyword evidence="5 7" id="KW-0472">Membrane</keyword>
<feature type="transmembrane region" description="Helical" evidence="7">
    <location>
        <begin position="504"/>
        <end position="525"/>
    </location>
</feature>
<dbReference type="CDD" id="cd13132">
    <property type="entry name" value="MATE_eukaryotic"/>
    <property type="match status" value="1"/>
</dbReference>
<dbReference type="AlphaFoldDB" id="A0A9W8ATL3"/>
<reference evidence="8" key="1">
    <citation type="submission" date="2022-07" db="EMBL/GenBank/DDBJ databases">
        <title>Phylogenomic reconstructions and comparative analyses of Kickxellomycotina fungi.</title>
        <authorList>
            <person name="Reynolds N.K."/>
            <person name="Stajich J.E."/>
            <person name="Barry K."/>
            <person name="Grigoriev I.V."/>
            <person name="Crous P."/>
            <person name="Smith M.E."/>
        </authorList>
    </citation>
    <scope>NUCLEOTIDE SEQUENCE</scope>
    <source>
        <strain evidence="8">RSA 1196</strain>
    </source>
</reference>
<name>A0A9W8ATL3_9FUNG</name>
<dbReference type="GO" id="GO:0042910">
    <property type="term" value="F:xenobiotic transmembrane transporter activity"/>
    <property type="evidence" value="ECO:0007669"/>
    <property type="project" value="InterPro"/>
</dbReference>
<comment type="similarity">
    <text evidence="2">Belongs to the multi antimicrobial extrusion (MATE) (TC 2.A.66.1) family.</text>
</comment>
<feature type="transmembrane region" description="Helical" evidence="7">
    <location>
        <begin position="135"/>
        <end position="160"/>
    </location>
</feature>
<feature type="transmembrane region" description="Helical" evidence="7">
    <location>
        <begin position="220"/>
        <end position="239"/>
    </location>
</feature>
<feature type="transmembrane region" description="Helical" evidence="7">
    <location>
        <begin position="477"/>
        <end position="498"/>
    </location>
</feature>
<feature type="region of interest" description="Disordered" evidence="6">
    <location>
        <begin position="1"/>
        <end position="44"/>
    </location>
</feature>
<dbReference type="Proteomes" id="UP001150925">
    <property type="component" value="Unassembled WGS sequence"/>
</dbReference>
<dbReference type="NCBIfam" id="TIGR00797">
    <property type="entry name" value="matE"/>
    <property type="match status" value="1"/>
</dbReference>
<protein>
    <submittedName>
        <fullName evidence="8">Ethionine resistance protein</fullName>
    </submittedName>
</protein>
<feature type="transmembrane region" description="Helical" evidence="7">
    <location>
        <begin position="180"/>
        <end position="200"/>
    </location>
</feature>
<organism evidence="8 9">
    <name type="scientific">Dispira parvispora</name>
    <dbReference type="NCBI Taxonomy" id="1520584"/>
    <lineage>
        <taxon>Eukaryota</taxon>
        <taxon>Fungi</taxon>
        <taxon>Fungi incertae sedis</taxon>
        <taxon>Zoopagomycota</taxon>
        <taxon>Kickxellomycotina</taxon>
        <taxon>Dimargaritomycetes</taxon>
        <taxon>Dimargaritales</taxon>
        <taxon>Dimargaritaceae</taxon>
        <taxon>Dispira</taxon>
    </lineage>
</organism>
<evidence type="ECO:0000256" key="2">
    <source>
        <dbReference type="ARBA" id="ARBA00010199"/>
    </source>
</evidence>
<dbReference type="EMBL" id="JANBPY010000098">
    <property type="protein sequence ID" value="KAJ1969072.1"/>
    <property type="molecule type" value="Genomic_DNA"/>
</dbReference>
<dbReference type="Pfam" id="PF01554">
    <property type="entry name" value="MatE"/>
    <property type="match status" value="2"/>
</dbReference>
<feature type="transmembrane region" description="Helical" evidence="7">
    <location>
        <begin position="359"/>
        <end position="383"/>
    </location>
</feature>
<feature type="compositionally biased region" description="Low complexity" evidence="6">
    <location>
        <begin position="22"/>
        <end position="37"/>
    </location>
</feature>
<evidence type="ECO:0000313" key="9">
    <source>
        <dbReference type="Proteomes" id="UP001150925"/>
    </source>
</evidence>
<dbReference type="InterPro" id="IPR045069">
    <property type="entry name" value="MATE_euk"/>
</dbReference>
<dbReference type="GO" id="GO:0015297">
    <property type="term" value="F:antiporter activity"/>
    <property type="evidence" value="ECO:0007669"/>
    <property type="project" value="InterPro"/>
</dbReference>
<dbReference type="OrthoDB" id="2126698at2759"/>
<sequence>MSAGSSARETSPEQSGASPNETMPSTPTLSPTSSPSSGVKPTRPEFLVDHALPNNPLTSIDIPPGSDMGAFETQPLLSEEYVAADQTSNWTWRKLGVEVLGLVYKSVPVMTASGFQNVNSLLAVMVLGHIGTKALAAFTLASMISSLTALSPLLGFLTALDTLCSQAATGAEYPGMPGIYLQRCLLFAGCFMIPVATLWWNIETVLLYIGQDPEIAAMAAYYQRFQILLIISGVTFEAVKKFLIAQGRLKEISAIQIVGTTLGWSFFYLTVINPTTTLGFVGVPVALALSYNLNTILTWLWFTQVVRQRPGWTGFTWSAFRGWPQIAYLAFPGALSVSAEVVAFDLLTLAMSYLGPVALAAQSIIMTILQGGYLLFTGVGVVVGNEVGNHLGAAATYRARQSALVGLVAVFCGAVVLSLVLFGGRHQWGLWFNPDPKVNVVVAMVIPLVCIVYLLQSINLVAAGILRGQGRQRIGAVVNLVSYYAVAVPAGFVMIYFLRWGFVSLWFAVVLAVLCSTLGALAVVLQSDWHNEVNRCQARLADDSRMATMVATGA</sequence>
<comment type="caution">
    <text evidence="8">The sequence shown here is derived from an EMBL/GenBank/DDBJ whole genome shotgun (WGS) entry which is preliminary data.</text>
</comment>
<proteinExistence type="inferred from homology"/>
<evidence type="ECO:0000256" key="3">
    <source>
        <dbReference type="ARBA" id="ARBA00022692"/>
    </source>
</evidence>
<evidence type="ECO:0000256" key="4">
    <source>
        <dbReference type="ARBA" id="ARBA00022989"/>
    </source>
</evidence>
<feature type="transmembrane region" description="Helical" evidence="7">
    <location>
        <begin position="442"/>
        <end position="465"/>
    </location>
</feature>
<accession>A0A9W8ATL3</accession>
<comment type="subcellular location">
    <subcellularLocation>
        <location evidence="1">Membrane</location>
        <topology evidence="1">Multi-pass membrane protein</topology>
    </subcellularLocation>
</comment>
<evidence type="ECO:0000256" key="5">
    <source>
        <dbReference type="ARBA" id="ARBA00023136"/>
    </source>
</evidence>
<keyword evidence="4 7" id="KW-1133">Transmembrane helix</keyword>